<evidence type="ECO:0000256" key="12">
    <source>
        <dbReference type="ARBA" id="ARBA00023204"/>
    </source>
</evidence>
<evidence type="ECO:0000256" key="3">
    <source>
        <dbReference type="ARBA" id="ARBA00013184"/>
    </source>
</evidence>
<evidence type="ECO:0000256" key="5">
    <source>
        <dbReference type="ARBA" id="ARBA00022723"/>
    </source>
</evidence>
<reference evidence="20 21" key="1">
    <citation type="submission" date="2015-12" db="EMBL/GenBank/DDBJ databases">
        <title>Draft genome of the nematode, Onchocerca flexuosa.</title>
        <authorList>
            <person name="Mitreva M."/>
        </authorList>
    </citation>
    <scope>NUCLEOTIDE SEQUENCE [LARGE SCALE GENOMIC DNA]</scope>
    <source>
        <strain evidence="20">Red Deer</strain>
    </source>
</reference>
<dbReference type="PROSITE" id="PS50157">
    <property type="entry name" value="ZINC_FINGER_C2H2_2"/>
    <property type="match status" value="1"/>
</dbReference>
<keyword evidence="21" id="KW-1185">Reference proteome</keyword>
<organism evidence="20 21">
    <name type="scientific">Onchocerca flexuosa</name>
    <dbReference type="NCBI Taxonomy" id="387005"/>
    <lineage>
        <taxon>Eukaryota</taxon>
        <taxon>Metazoa</taxon>
        <taxon>Ecdysozoa</taxon>
        <taxon>Nematoda</taxon>
        <taxon>Chromadorea</taxon>
        <taxon>Rhabditida</taxon>
        <taxon>Spirurina</taxon>
        <taxon>Spiruromorpha</taxon>
        <taxon>Filarioidea</taxon>
        <taxon>Onchocercidae</taxon>
        <taxon>Onchocerca</taxon>
    </lineage>
</organism>
<keyword evidence="6" id="KW-0227">DNA damage</keyword>
<keyword evidence="7 16" id="KW-0863">Zinc-finger</keyword>
<evidence type="ECO:0000256" key="10">
    <source>
        <dbReference type="ARBA" id="ARBA00023015"/>
    </source>
</evidence>
<feature type="region of interest" description="Disordered" evidence="17">
    <location>
        <begin position="122"/>
        <end position="143"/>
    </location>
</feature>
<dbReference type="PANTHER" id="PTHR10615:SF219">
    <property type="entry name" value="HISTONE ACETYLTRANSFERASE KAT5"/>
    <property type="match status" value="1"/>
</dbReference>
<dbReference type="AlphaFoldDB" id="A0A238BHU8"/>
<dbReference type="InterPro" id="IPR025995">
    <property type="entry name" value="Tudor-knot"/>
</dbReference>
<keyword evidence="11" id="KW-0804">Transcription</keyword>
<dbReference type="PROSITE" id="PS00028">
    <property type="entry name" value="ZINC_FINGER_C2H2_1"/>
    <property type="match status" value="1"/>
</dbReference>
<dbReference type="CDD" id="cd04301">
    <property type="entry name" value="NAT_SF"/>
    <property type="match status" value="1"/>
</dbReference>
<dbReference type="GO" id="GO:0046972">
    <property type="term" value="F:histone H4K16 acetyltransferase activity"/>
    <property type="evidence" value="ECO:0007669"/>
    <property type="project" value="TreeGrafter"/>
</dbReference>
<evidence type="ECO:0000259" key="19">
    <source>
        <dbReference type="PROSITE" id="PS51726"/>
    </source>
</evidence>
<dbReference type="InterPro" id="IPR002717">
    <property type="entry name" value="HAT_MYST-type"/>
</dbReference>
<dbReference type="Gene3D" id="3.40.50.300">
    <property type="entry name" value="P-loop containing nucleotide triphosphate hydrolases"/>
    <property type="match status" value="1"/>
</dbReference>
<dbReference type="GO" id="GO:0000724">
    <property type="term" value="P:double-strand break repair via homologous recombination"/>
    <property type="evidence" value="ECO:0007669"/>
    <property type="project" value="TreeGrafter"/>
</dbReference>
<sequence length="1235" mass="142832">MDLVERWPVESLVDGAKLGVRMTGDSEFREAEILSIRITSERKYKFYVHYIDCNRRLDEWVDESALDLTNVRFPQKGGKAPKIQVDTASSSHTSSPDREVPKKGSTRKRKIFGDASEVVKAEEVPAAPRPSSPFQADMKAPTQRGSMSIIGHSEDALTRIRNIEMIELGRYRIQPWYFSPFPQELTTLPCIYLCEFCLKFVKSSTCLKRHMMKCHLKHPPGNEIYRSDKLSFFEIDGRKNKTYAQNLCLLAKLFLDHKTLYYDTDPFLFYILTEQDDRGFHIVGYFSKEKESAEEYNVACILVLPPYQKKGYGRLLIEFSYELSKCEGKTGSPEKPLSDLGLLSYRSFWSQKIIEKLVQHRERCDDGDQLYLSVNDLSEETSIRKEDIISTLQVKSVFFLTSRFCVLLLLCPREIQDTICIMIQCKCLRLCGNCHLTHRSFLLSEIYMEPFGFLHLRAGEAMDVVPTVSNQKYKKSGLDVSKLTKSQQLSMRHLYYPVNTPVFRYQKRLILDSLYNNMLITLPKDLDTFFVCAVTMLNFHRWFPMQKVVYICRNVESSLNAAKRFVEITGYSQNICIYANLKKNDRYPKWIQQDIVFATAENLVADFTGREELSNICLMVVEDAHRAVSGSHPLSELIRNCILEKANFRILAYTDYKMNKVGQLQLVVMNLQIDLIRSLSSIREDVSSVIASPRMYKFYVTIDEDMLRIGNELLKAMEPIASFLYENGIFPTNDMKKIMNFSTSYLQKRMQKGQDHLAEIYCDFFELLSAYDILMCDGLTAFRNNLQALSIQSLTIAEITQSNDILRETCFRSVFTTPNDLQCHKLDMLITLLTKTCAYYGNQKSIVVLLCRNRDPAFVRNLLLSIKVRLSREESKFAFFLFKRGNDHQAEISENAMKDKLCNVIIVPCGSEAVEINVSYVDSIICMDEGLSALRYTETIRVRLEGNLSALCSAAYETNICSFMTSEGTVDCVQANHIKGLQLSNDVLPMLPFNVIPEIVEYWAQNVDKNWLTFFLRLDKFNCPKNIIINSYYYYSEGLLTVVQRLDFQERLAFNNPLDRLNLIEDNRKLLNFCVKETFLWQDRLQRFILLGHSISASNVTNIFGRNPKILTEQVLRLRNKQKLKWMDEDSQPAKTDNGNLLDLHLKDDKNSKMEYFGKPCDQKRLAKESSKKYDTTKAPRSNRIDSASFTLLSIMKPELTTSDFVDRVEEQSRYCERRKGINEIIQKLNDLIRL</sequence>
<dbReference type="Pfam" id="PF17772">
    <property type="entry name" value="zf-MYST"/>
    <property type="match status" value="1"/>
</dbReference>
<evidence type="ECO:0000256" key="1">
    <source>
        <dbReference type="ARBA" id="ARBA00004123"/>
    </source>
</evidence>
<dbReference type="InterPro" id="IPR036388">
    <property type="entry name" value="WH-like_DNA-bd_sf"/>
</dbReference>
<evidence type="ECO:0000256" key="15">
    <source>
        <dbReference type="PIRSR" id="PIRSR602717-51"/>
    </source>
</evidence>
<dbReference type="SUPFAM" id="SSF55729">
    <property type="entry name" value="Acyl-CoA N-acyltransferases (Nat)"/>
    <property type="match status" value="1"/>
</dbReference>
<dbReference type="GO" id="GO:0008270">
    <property type="term" value="F:zinc ion binding"/>
    <property type="evidence" value="ECO:0007669"/>
    <property type="project" value="UniProtKB-KW"/>
</dbReference>
<evidence type="ECO:0000256" key="4">
    <source>
        <dbReference type="ARBA" id="ARBA00022679"/>
    </source>
</evidence>
<evidence type="ECO:0000313" key="20">
    <source>
        <dbReference type="EMBL" id="OZC05039.1"/>
    </source>
</evidence>
<dbReference type="OrthoDB" id="787137at2759"/>
<evidence type="ECO:0000256" key="11">
    <source>
        <dbReference type="ARBA" id="ARBA00023163"/>
    </source>
</evidence>
<feature type="domain" description="C2H2-type" evidence="18">
    <location>
        <begin position="192"/>
        <end position="220"/>
    </location>
</feature>
<protein>
    <recommendedName>
        <fullName evidence="3">histone acetyltransferase</fullName>
        <ecNumber evidence="3">2.3.1.48</ecNumber>
    </recommendedName>
</protein>
<evidence type="ECO:0000256" key="13">
    <source>
        <dbReference type="ARBA" id="ARBA00023242"/>
    </source>
</evidence>
<dbReference type="Pfam" id="PF01853">
    <property type="entry name" value="MOZ_SAS"/>
    <property type="match status" value="1"/>
</dbReference>
<dbReference type="FunFam" id="3.30.60.60:FF:000001">
    <property type="entry name" value="Histone acetyltransferase"/>
    <property type="match status" value="1"/>
</dbReference>
<dbReference type="SUPFAM" id="SSF54160">
    <property type="entry name" value="Chromo domain-like"/>
    <property type="match status" value="1"/>
</dbReference>
<dbReference type="InterPro" id="IPR013087">
    <property type="entry name" value="Znf_C2H2_type"/>
</dbReference>
<evidence type="ECO:0000256" key="17">
    <source>
        <dbReference type="SAM" id="MobiDB-lite"/>
    </source>
</evidence>
<keyword evidence="4" id="KW-0808">Transferase</keyword>
<dbReference type="SMART" id="SM00298">
    <property type="entry name" value="CHROMO"/>
    <property type="match status" value="1"/>
</dbReference>
<dbReference type="EMBL" id="KZ271546">
    <property type="protein sequence ID" value="OZC05039.1"/>
    <property type="molecule type" value="Genomic_DNA"/>
</dbReference>
<dbReference type="SUPFAM" id="SSF52540">
    <property type="entry name" value="P-loop containing nucleoside triphosphate hydrolases"/>
    <property type="match status" value="1"/>
</dbReference>
<dbReference type="Gene3D" id="3.40.630.30">
    <property type="match status" value="1"/>
</dbReference>
<keyword evidence="12" id="KW-0234">DNA repair</keyword>
<keyword evidence="13" id="KW-0539">Nucleus</keyword>
<keyword evidence="5" id="KW-0479">Metal-binding</keyword>
<dbReference type="GO" id="GO:0006355">
    <property type="term" value="P:regulation of DNA-templated transcription"/>
    <property type="evidence" value="ECO:0007669"/>
    <property type="project" value="InterPro"/>
</dbReference>
<feature type="active site" description="Proton donor/acceptor" evidence="15">
    <location>
        <position position="334"/>
    </location>
</feature>
<dbReference type="Gene3D" id="1.10.10.10">
    <property type="entry name" value="Winged helix-like DNA-binding domain superfamily/Winged helix DNA-binding domain"/>
    <property type="match status" value="1"/>
</dbReference>
<name>A0A238BHU8_9BILA</name>
<accession>A0A238BHU8</accession>
<dbReference type="GO" id="GO:0035267">
    <property type="term" value="C:NuA4 histone acetyltransferase complex"/>
    <property type="evidence" value="ECO:0007669"/>
    <property type="project" value="TreeGrafter"/>
</dbReference>
<dbReference type="Gene3D" id="2.30.30.140">
    <property type="match status" value="1"/>
</dbReference>
<keyword evidence="14" id="KW-0012">Acyltransferase</keyword>
<dbReference type="InterPro" id="IPR040706">
    <property type="entry name" value="Zf-MYST"/>
</dbReference>
<evidence type="ECO:0000313" key="21">
    <source>
        <dbReference type="Proteomes" id="UP000242913"/>
    </source>
</evidence>
<dbReference type="Proteomes" id="UP000242913">
    <property type="component" value="Unassembled WGS sequence"/>
</dbReference>
<evidence type="ECO:0000259" key="18">
    <source>
        <dbReference type="PROSITE" id="PS50157"/>
    </source>
</evidence>
<dbReference type="InterPro" id="IPR050603">
    <property type="entry name" value="MYST_HAT"/>
</dbReference>
<dbReference type="InterPro" id="IPR000953">
    <property type="entry name" value="Chromo/chromo_shadow_dom"/>
</dbReference>
<dbReference type="GO" id="GO:0005634">
    <property type="term" value="C:nucleus"/>
    <property type="evidence" value="ECO:0007669"/>
    <property type="project" value="UniProtKB-SubCell"/>
</dbReference>
<dbReference type="Gene3D" id="3.30.60.60">
    <property type="entry name" value="N-acetyl transferase-like"/>
    <property type="match status" value="1"/>
</dbReference>
<dbReference type="InterPro" id="IPR016197">
    <property type="entry name" value="Chromo-like_dom_sf"/>
</dbReference>
<feature type="domain" description="MYST-type HAT" evidence="19">
    <location>
        <begin position="158"/>
        <end position="412"/>
    </location>
</feature>
<evidence type="ECO:0000256" key="7">
    <source>
        <dbReference type="ARBA" id="ARBA00022771"/>
    </source>
</evidence>
<evidence type="ECO:0000256" key="6">
    <source>
        <dbReference type="ARBA" id="ARBA00022763"/>
    </source>
</evidence>
<keyword evidence="9" id="KW-0007">Acetylation</keyword>
<dbReference type="FunFam" id="2.30.30.140:FF:000013">
    <property type="entry name" value="Histone acetyltransferase"/>
    <property type="match status" value="1"/>
</dbReference>
<dbReference type="Pfam" id="PF11717">
    <property type="entry name" value="Tudor-knot"/>
    <property type="match status" value="1"/>
</dbReference>
<dbReference type="PROSITE" id="PS51726">
    <property type="entry name" value="MYST_HAT"/>
    <property type="match status" value="1"/>
</dbReference>
<evidence type="ECO:0000256" key="14">
    <source>
        <dbReference type="ARBA" id="ARBA00023315"/>
    </source>
</evidence>
<proteinExistence type="inferred from homology"/>
<feature type="region of interest" description="Disordered" evidence="17">
    <location>
        <begin position="76"/>
        <end position="107"/>
    </location>
</feature>
<dbReference type="EC" id="2.3.1.48" evidence="3"/>
<comment type="subcellular location">
    <subcellularLocation>
        <location evidence="1">Nucleus</location>
    </subcellularLocation>
</comment>
<comment type="similarity">
    <text evidence="2">Belongs to the MYST (SAS/MOZ) family.</text>
</comment>
<evidence type="ECO:0000256" key="9">
    <source>
        <dbReference type="ARBA" id="ARBA00022990"/>
    </source>
</evidence>
<dbReference type="InterPro" id="IPR016181">
    <property type="entry name" value="Acyl_CoA_acyltransferase"/>
</dbReference>
<evidence type="ECO:0000256" key="2">
    <source>
        <dbReference type="ARBA" id="ARBA00010107"/>
    </source>
</evidence>
<dbReference type="FunFam" id="3.40.630.30:FF:000002">
    <property type="entry name" value="Histone acetyltransferase"/>
    <property type="match status" value="1"/>
</dbReference>
<keyword evidence="10" id="KW-0805">Transcription regulation</keyword>
<evidence type="ECO:0000256" key="16">
    <source>
        <dbReference type="PROSITE-ProRule" id="PRU00042"/>
    </source>
</evidence>
<dbReference type="InterPro" id="IPR027417">
    <property type="entry name" value="P-loop_NTPase"/>
</dbReference>
<gene>
    <name evidence="20" type="ORF">X798_07976</name>
</gene>
<evidence type="ECO:0000256" key="8">
    <source>
        <dbReference type="ARBA" id="ARBA00022833"/>
    </source>
</evidence>
<keyword evidence="8" id="KW-0862">Zinc</keyword>
<dbReference type="PANTHER" id="PTHR10615">
    <property type="entry name" value="HISTONE ACETYLTRANSFERASE"/>
    <property type="match status" value="1"/>
</dbReference>